<dbReference type="SUPFAM" id="SSF48557">
    <property type="entry name" value="L-aspartase-like"/>
    <property type="match status" value="1"/>
</dbReference>
<reference evidence="3" key="1">
    <citation type="submission" date="2022-06" db="EMBL/GenBank/DDBJ databases">
        <title>Rothia sp. isolated from sandalwood seedling.</title>
        <authorList>
            <person name="Tuikhar N."/>
            <person name="Kirdat K."/>
            <person name="Thorat V."/>
            <person name="Swetha P."/>
            <person name="Padma S."/>
            <person name="Sundararaj R."/>
            <person name="Yadav A."/>
        </authorList>
    </citation>
    <scope>NUCLEOTIDE SEQUENCE</scope>
    <source>
        <strain evidence="3">AR01</strain>
    </source>
</reference>
<keyword evidence="4" id="KW-1185">Reference proteome</keyword>
<name>A0A9X2HI57_9MICC</name>
<dbReference type="InterPro" id="IPR022761">
    <property type="entry name" value="Fumarate_lyase_N"/>
</dbReference>
<gene>
    <name evidence="3" type="ORF">NBM05_01320</name>
</gene>
<dbReference type="PANTHER" id="PTHR42696:SF2">
    <property type="entry name" value="ASPARTATE AMMONIA-LYASE"/>
    <property type="match status" value="1"/>
</dbReference>
<dbReference type="PROSITE" id="PS00163">
    <property type="entry name" value="FUMARATE_LYASES"/>
    <property type="match status" value="1"/>
</dbReference>
<keyword evidence="1 3" id="KW-0456">Lyase</keyword>
<dbReference type="RefSeq" id="WP_254164519.1">
    <property type="nucleotide sequence ID" value="NZ_JANAFB010000002.1"/>
</dbReference>
<evidence type="ECO:0000313" key="3">
    <source>
        <dbReference type="EMBL" id="MCP3424708.1"/>
    </source>
</evidence>
<dbReference type="Gene3D" id="1.10.275.10">
    <property type="entry name" value="Fumarase/aspartase (N-terminal domain)"/>
    <property type="match status" value="1"/>
</dbReference>
<organism evidence="3 4">
    <name type="scientific">Rothia santali</name>
    <dbReference type="NCBI Taxonomy" id="2949643"/>
    <lineage>
        <taxon>Bacteria</taxon>
        <taxon>Bacillati</taxon>
        <taxon>Actinomycetota</taxon>
        <taxon>Actinomycetes</taxon>
        <taxon>Micrococcales</taxon>
        <taxon>Micrococcaceae</taxon>
        <taxon>Rothia</taxon>
    </lineage>
</organism>
<dbReference type="InterPro" id="IPR020557">
    <property type="entry name" value="Fumarate_lyase_CS"/>
</dbReference>
<dbReference type="GO" id="GO:0008797">
    <property type="term" value="F:aspartate ammonia-lyase activity"/>
    <property type="evidence" value="ECO:0007669"/>
    <property type="project" value="TreeGrafter"/>
</dbReference>
<sequence length="423" mass="44789">MTDIDVETTQDETLYGLQTELAVRNFAGEERKLRDVPQLVRSYAYVKSAAAWANGELEVLTAPQVRAIQAACAEMAEGLLDDAFPSALVLGGGGTSTNMNVNEVIARRATQIGGIPLHPNDHINASQSTNDTYPTAMALAVHELINTPVRELHLLAEAFETKAKEFNDTVRLGRTCLQDAVTLTVGQTHRAHALSIRKAARVLNAAAEGLLNVPLGATVLGTGVGAPDGYQALALQELARLTGHPVKASEDLFESLSNLDPYAEVAGSGARVAIAMAKISADLRFLSSGPVGGIAEVTLPTVQAGSSIMPGKVNPAIPEYVMQLSYRVRGNAHTVEAAVAAGELELNIMEPVIVDALTRILQDLSNSAHAFTELCVRGLVWDGDRLNSNAQGDFGRWVALAAEEGYDVATRAVRASRGGANHD</sequence>
<dbReference type="InterPro" id="IPR000362">
    <property type="entry name" value="Fumarate_lyase_fam"/>
</dbReference>
<feature type="domain" description="Fumarate lyase N-terminal" evidence="2">
    <location>
        <begin position="12"/>
        <end position="330"/>
    </location>
</feature>
<dbReference type="Proteomes" id="UP001139502">
    <property type="component" value="Unassembled WGS sequence"/>
</dbReference>
<evidence type="ECO:0000313" key="4">
    <source>
        <dbReference type="Proteomes" id="UP001139502"/>
    </source>
</evidence>
<dbReference type="AlphaFoldDB" id="A0A9X2HI57"/>
<dbReference type="PANTHER" id="PTHR42696">
    <property type="entry name" value="ASPARTATE AMMONIA-LYASE"/>
    <property type="match status" value="1"/>
</dbReference>
<evidence type="ECO:0000256" key="1">
    <source>
        <dbReference type="ARBA" id="ARBA00023239"/>
    </source>
</evidence>
<accession>A0A9X2HI57</accession>
<dbReference type="Pfam" id="PF00206">
    <property type="entry name" value="Lyase_1"/>
    <property type="match status" value="1"/>
</dbReference>
<dbReference type="GO" id="GO:0006531">
    <property type="term" value="P:aspartate metabolic process"/>
    <property type="evidence" value="ECO:0007669"/>
    <property type="project" value="TreeGrafter"/>
</dbReference>
<dbReference type="EMBL" id="JANAFB010000002">
    <property type="protein sequence ID" value="MCP3424708.1"/>
    <property type="molecule type" value="Genomic_DNA"/>
</dbReference>
<dbReference type="InterPro" id="IPR024083">
    <property type="entry name" value="Fumarase/histidase_N"/>
</dbReference>
<evidence type="ECO:0000259" key="2">
    <source>
        <dbReference type="Pfam" id="PF00206"/>
    </source>
</evidence>
<dbReference type="InterPro" id="IPR008948">
    <property type="entry name" value="L-Aspartase-like"/>
</dbReference>
<dbReference type="InterPro" id="IPR051546">
    <property type="entry name" value="Aspartate_Ammonia-Lyase"/>
</dbReference>
<proteinExistence type="predicted"/>
<protein>
    <submittedName>
        <fullName evidence="3">Lyase family protein</fullName>
    </submittedName>
</protein>
<comment type="caution">
    <text evidence="3">The sequence shown here is derived from an EMBL/GenBank/DDBJ whole genome shotgun (WGS) entry which is preliminary data.</text>
</comment>
<dbReference type="PRINTS" id="PR00149">
    <property type="entry name" value="FUMRATELYASE"/>
</dbReference>
<dbReference type="GO" id="GO:0005829">
    <property type="term" value="C:cytosol"/>
    <property type="evidence" value="ECO:0007669"/>
    <property type="project" value="TreeGrafter"/>
</dbReference>
<dbReference type="Gene3D" id="1.20.200.10">
    <property type="entry name" value="Fumarase/aspartase (Central domain)"/>
    <property type="match status" value="1"/>
</dbReference>